<feature type="region of interest" description="Disordered" evidence="1">
    <location>
        <begin position="230"/>
        <end position="256"/>
    </location>
</feature>
<evidence type="ECO:0000313" key="2">
    <source>
        <dbReference type="EMBL" id="KAF2264403.1"/>
    </source>
</evidence>
<proteinExistence type="predicted"/>
<protein>
    <submittedName>
        <fullName evidence="2">Uncharacterized protein</fullName>
    </submittedName>
</protein>
<comment type="caution">
    <text evidence="2">The sequence shown here is derived from an EMBL/GenBank/DDBJ whole genome shotgun (WGS) entry which is preliminary data.</text>
</comment>
<sequence>MLDQIQYWESKSIVGFRRFKKVTRSLAKSESTQSFVRGYLQPWGKMTVWRIAAECSVATRRCSRTPPSPTESHNNIVIMNPKKRKTVFKKVQMMDASPSRILKAARHGISELKFRAQEPKYVFDPTRKPPVDTRNQSARRRAVTDDGVRGVWSLTGDADTLSSDGMTPKLLVFDVIWTRAWTSLCRIRSVRRIRLAPRLLQDGVRNYSRKFERPLVAGCGVESWDLSHKDRPLTQMGKGSGRSSTTENVRRTFSCN</sequence>
<organism evidence="2 3">
    <name type="scientific">Lojkania enalia</name>
    <dbReference type="NCBI Taxonomy" id="147567"/>
    <lineage>
        <taxon>Eukaryota</taxon>
        <taxon>Fungi</taxon>
        <taxon>Dikarya</taxon>
        <taxon>Ascomycota</taxon>
        <taxon>Pezizomycotina</taxon>
        <taxon>Dothideomycetes</taxon>
        <taxon>Pleosporomycetidae</taxon>
        <taxon>Pleosporales</taxon>
        <taxon>Pleosporales incertae sedis</taxon>
        <taxon>Lojkania</taxon>
    </lineage>
</organism>
<evidence type="ECO:0000256" key="1">
    <source>
        <dbReference type="SAM" id="MobiDB-lite"/>
    </source>
</evidence>
<dbReference type="Proteomes" id="UP000800093">
    <property type="component" value="Unassembled WGS sequence"/>
</dbReference>
<dbReference type="AlphaFoldDB" id="A0A9P4N472"/>
<accession>A0A9P4N472</accession>
<keyword evidence="3" id="KW-1185">Reference proteome</keyword>
<dbReference type="EMBL" id="ML986616">
    <property type="protein sequence ID" value="KAF2264403.1"/>
    <property type="molecule type" value="Genomic_DNA"/>
</dbReference>
<reference evidence="3" key="1">
    <citation type="journal article" date="2020" name="Stud. Mycol.">
        <title>101 Dothideomycetes genomes: A test case for predicting lifestyles and emergence of pathogens.</title>
        <authorList>
            <person name="Haridas S."/>
            <person name="Albert R."/>
            <person name="Binder M."/>
            <person name="Bloem J."/>
            <person name="LaButti K."/>
            <person name="Salamov A."/>
            <person name="Andreopoulos B."/>
            <person name="Baker S."/>
            <person name="Barry K."/>
            <person name="Bills G."/>
            <person name="Bluhm B."/>
            <person name="Cannon C."/>
            <person name="Castanera R."/>
            <person name="Culley D."/>
            <person name="Daum C."/>
            <person name="Ezra D."/>
            <person name="Gonzalez J."/>
            <person name="Henrissat B."/>
            <person name="Kuo A."/>
            <person name="Liang C."/>
            <person name="Lipzen A."/>
            <person name="Lutzoni F."/>
            <person name="Magnuson J."/>
            <person name="Mondo S."/>
            <person name="Nolan M."/>
            <person name="Ohm R."/>
            <person name="Pangilinan J."/>
            <person name="Park H.-J."/>
            <person name="Ramirez L."/>
            <person name="Alfaro M."/>
            <person name="Sun H."/>
            <person name="Tritt A."/>
            <person name="Yoshinaga Y."/>
            <person name="Zwiers L.-H."/>
            <person name="Turgeon B."/>
            <person name="Goodwin S."/>
            <person name="Spatafora J."/>
            <person name="Crous P."/>
            <person name="Grigoriev I."/>
        </authorList>
    </citation>
    <scope>NUCLEOTIDE SEQUENCE [LARGE SCALE GENOMIC DNA]</scope>
    <source>
        <strain evidence="3">CBS 304.66</strain>
    </source>
</reference>
<gene>
    <name evidence="2" type="ORF">CC78DRAFT_580472</name>
</gene>
<name>A0A9P4N472_9PLEO</name>
<evidence type="ECO:0000313" key="3">
    <source>
        <dbReference type="Proteomes" id="UP000800093"/>
    </source>
</evidence>
<feature type="compositionally biased region" description="Polar residues" evidence="1">
    <location>
        <begin position="241"/>
        <end position="256"/>
    </location>
</feature>